<gene>
    <name evidence="1" type="ORF">KY46_12085</name>
</gene>
<dbReference type="AlphaFoldDB" id="A0A0F5VC47"/>
<dbReference type="RefSeq" id="WP_046220885.1">
    <property type="nucleotide sequence ID" value="NZ_JWYV01000009.1"/>
</dbReference>
<dbReference type="PATRIC" id="fig|265726.11.peg.4592"/>
<protein>
    <submittedName>
        <fullName evidence="1">Uncharacterized protein</fullName>
    </submittedName>
</protein>
<keyword evidence="2" id="KW-1185">Reference proteome</keyword>
<evidence type="ECO:0000313" key="2">
    <source>
        <dbReference type="Proteomes" id="UP000033633"/>
    </source>
</evidence>
<reference evidence="1 2" key="1">
    <citation type="submission" date="2014-12" db="EMBL/GenBank/DDBJ databases">
        <title>Mercury Reductase activity and rhizosphere competence traits in the genome of root associated Photobacterium halotolerans MELD1.</title>
        <authorList>
            <person name="Mathew D.C."/>
            <person name="Huang C.-C."/>
        </authorList>
    </citation>
    <scope>NUCLEOTIDE SEQUENCE [LARGE SCALE GENOMIC DNA]</scope>
    <source>
        <strain evidence="1 2">MELD1</strain>
    </source>
</reference>
<evidence type="ECO:0000313" key="1">
    <source>
        <dbReference type="EMBL" id="KKC99647.1"/>
    </source>
</evidence>
<name>A0A0F5VC47_9GAMM</name>
<dbReference type="Proteomes" id="UP000033633">
    <property type="component" value="Unassembled WGS sequence"/>
</dbReference>
<dbReference type="EMBL" id="JWYV01000009">
    <property type="protein sequence ID" value="KKC99647.1"/>
    <property type="molecule type" value="Genomic_DNA"/>
</dbReference>
<sequence length="64" mass="6980">MDKTKKSVALVLLLTLGATVTTGGWSALLSLLAFSLLFYQVATRAWSGKRHSSDQEPAPQWDTD</sequence>
<accession>A0A0F5VC47</accession>
<proteinExistence type="predicted"/>
<organism evidence="1 2">
    <name type="scientific">Photobacterium halotolerans</name>
    <dbReference type="NCBI Taxonomy" id="265726"/>
    <lineage>
        <taxon>Bacteria</taxon>
        <taxon>Pseudomonadati</taxon>
        <taxon>Pseudomonadota</taxon>
        <taxon>Gammaproteobacteria</taxon>
        <taxon>Vibrionales</taxon>
        <taxon>Vibrionaceae</taxon>
        <taxon>Photobacterium</taxon>
    </lineage>
</organism>
<comment type="caution">
    <text evidence="1">The sequence shown here is derived from an EMBL/GenBank/DDBJ whole genome shotgun (WGS) entry which is preliminary data.</text>
</comment>